<evidence type="ECO:0000313" key="4">
    <source>
        <dbReference type="Proteomes" id="UP001597302"/>
    </source>
</evidence>
<dbReference type="Pfam" id="PF05686">
    <property type="entry name" value="Glyco_transf_90"/>
    <property type="match status" value="1"/>
</dbReference>
<keyword evidence="4" id="KW-1185">Reference proteome</keyword>
<dbReference type="Proteomes" id="UP001597302">
    <property type="component" value="Unassembled WGS sequence"/>
</dbReference>
<reference evidence="4" key="1">
    <citation type="journal article" date="2019" name="Int. J. Syst. Evol. Microbiol.">
        <title>The Global Catalogue of Microorganisms (GCM) 10K type strain sequencing project: providing services to taxonomists for standard genome sequencing and annotation.</title>
        <authorList>
            <consortium name="The Broad Institute Genomics Platform"/>
            <consortium name="The Broad Institute Genome Sequencing Center for Infectious Disease"/>
            <person name="Wu L."/>
            <person name="Ma J."/>
        </authorList>
    </citation>
    <scope>NUCLEOTIDE SEQUENCE [LARGE SCALE GENOMIC DNA]</scope>
    <source>
        <strain evidence="4">CCM 8875</strain>
    </source>
</reference>
<evidence type="ECO:0000259" key="2">
    <source>
        <dbReference type="Pfam" id="PF05686"/>
    </source>
</evidence>
<feature type="domain" description="Glycosyl transferase CAP10" evidence="2">
    <location>
        <begin position="474"/>
        <end position="551"/>
    </location>
</feature>
<dbReference type="InterPro" id="IPR051091">
    <property type="entry name" value="O-Glucosyltr/Glycosyltrsf_90"/>
</dbReference>
<protein>
    <submittedName>
        <fullName evidence="3">Glycosyl transferase family 90</fullName>
    </submittedName>
</protein>
<dbReference type="PANTHER" id="PTHR12203">
    <property type="entry name" value="KDEL LYS-ASP-GLU-LEU CONTAINING - RELATED"/>
    <property type="match status" value="1"/>
</dbReference>
<sequence>MPPKFFQIGFNKCGTTFIAQLFDMNGIPAAHWLEGALAEDIAYAKLTGGKPLARWSDQITAFTDMESVRFLNMPVIEAFKEYALLDQHYPGAVFLLNTRQVEDWVVSRYLHRGGAYARSYAMSLGVALGDLADIWAEDWADHLDGVRAHFGTRPEFIEIDIDEATPEDYRRALAPWYDLAQVPAMPGKAVRLARQSNLPRVARMLEVPLPGAGIGAARRARLADRLARHAAPARISAQARTDQPPTTDALCLDLARGELLGADGTAMPVTRGTDGKFYLDAQRPGLLRVAAVANDIAEVTDKGIYWLDMRPACLSGSGPEHPTGGPLIAGLRRKGAQDLFLWPAPWLHRIGNEGFPGAPRGPDPVWALRADVALWRGGLSGHAPNSPLTAEAAITALLSRPPESAAFRRAAEALPQTPRWRFLAAHSGATQSGTAAPVTDLALTPDPRLTKSLARASLTAPAPLSPPPAIAPRYAICLGGSEGDADFLTLAHSHAVVLKEEDGWESFITPIFRPWSHYIPLAPGATDLTDRLTWARANPDACQQMSERARRLCEGLADPAGRRLHLAQVLSDYRDATGQA</sequence>
<keyword evidence="1 3" id="KW-0808">Transferase</keyword>
<dbReference type="RefSeq" id="WP_131574728.1">
    <property type="nucleotide sequence ID" value="NZ_CBCSAJ010000046.1"/>
</dbReference>
<dbReference type="GO" id="GO:0016740">
    <property type="term" value="F:transferase activity"/>
    <property type="evidence" value="ECO:0007669"/>
    <property type="project" value="UniProtKB-KW"/>
</dbReference>
<gene>
    <name evidence="3" type="ORF">ACFQ5P_01265</name>
</gene>
<evidence type="ECO:0000256" key="1">
    <source>
        <dbReference type="ARBA" id="ARBA00022679"/>
    </source>
</evidence>
<dbReference type="InterPro" id="IPR006598">
    <property type="entry name" value="CAP10"/>
</dbReference>
<dbReference type="SUPFAM" id="SSF52540">
    <property type="entry name" value="P-loop containing nucleoside triphosphate hydrolases"/>
    <property type="match status" value="1"/>
</dbReference>
<proteinExistence type="predicted"/>
<evidence type="ECO:0000313" key="3">
    <source>
        <dbReference type="EMBL" id="MFD1479914.1"/>
    </source>
</evidence>
<organism evidence="3 4">
    <name type="scientific">Paracoccus nototheniae</name>
    <dbReference type="NCBI Taxonomy" id="2489002"/>
    <lineage>
        <taxon>Bacteria</taxon>
        <taxon>Pseudomonadati</taxon>
        <taxon>Pseudomonadota</taxon>
        <taxon>Alphaproteobacteria</taxon>
        <taxon>Rhodobacterales</taxon>
        <taxon>Paracoccaceae</taxon>
        <taxon>Paracoccus</taxon>
    </lineage>
</organism>
<dbReference type="PANTHER" id="PTHR12203:SF35">
    <property type="entry name" value="PROTEIN O-GLUCOSYLTRANSFERASE 1"/>
    <property type="match status" value="1"/>
</dbReference>
<dbReference type="InterPro" id="IPR027417">
    <property type="entry name" value="P-loop_NTPase"/>
</dbReference>
<dbReference type="EMBL" id="JBHTOQ010000003">
    <property type="protein sequence ID" value="MFD1479914.1"/>
    <property type="molecule type" value="Genomic_DNA"/>
</dbReference>
<accession>A0ABW4DTJ6</accession>
<dbReference type="Gene3D" id="3.40.50.300">
    <property type="entry name" value="P-loop containing nucleotide triphosphate hydrolases"/>
    <property type="match status" value="1"/>
</dbReference>
<name>A0ABW4DTJ6_9RHOB</name>
<comment type="caution">
    <text evidence="3">The sequence shown here is derived from an EMBL/GenBank/DDBJ whole genome shotgun (WGS) entry which is preliminary data.</text>
</comment>